<dbReference type="AlphaFoldDB" id="A0A813Z355"/>
<evidence type="ECO:0000313" key="4">
    <source>
        <dbReference type="Proteomes" id="UP000663870"/>
    </source>
</evidence>
<keyword evidence="1" id="KW-0812">Transmembrane</keyword>
<dbReference type="EMBL" id="CAJNOL010000157">
    <property type="protein sequence ID" value="CAF0893501.1"/>
    <property type="molecule type" value="Genomic_DNA"/>
</dbReference>
<comment type="caution">
    <text evidence="3">The sequence shown here is derived from an EMBL/GenBank/DDBJ whole genome shotgun (WGS) entry which is preliminary data.</text>
</comment>
<proteinExistence type="predicted"/>
<protein>
    <submittedName>
        <fullName evidence="3">Uncharacterized protein</fullName>
    </submittedName>
</protein>
<sequence length="283" mass="32460">MKFTRACFLLILLALVTISESLRCAQLCAFIRIPINGSIPVNNTCKFIERDNSQCSVLVEIDHQKRVATGRLGIERCDNTDIRRVETIVKLNSALLSIIQYTCKENGCDVDFLNHLFARVRDIPEVDTTSIKQNISDLVYNENVGISSINCTSYRSCQINDLCQAKFEIEDSLDDIFIQRNENITCYNPSTDDYLLNIKQNYLPNNTQMTEMIFRCNLANCIDNLSIVKEIYYLLEPNFINQTFDPFVFNDTKPCMPIESIGTSFLFVSYGLINFATIFLLFY</sequence>
<keyword evidence="1" id="KW-0472">Membrane</keyword>
<keyword evidence="2" id="KW-0732">Signal</keyword>
<dbReference type="Proteomes" id="UP000663870">
    <property type="component" value="Unassembled WGS sequence"/>
</dbReference>
<evidence type="ECO:0000313" key="3">
    <source>
        <dbReference type="EMBL" id="CAF0893501.1"/>
    </source>
</evidence>
<name>A0A813Z355_9BILA</name>
<reference evidence="3" key="1">
    <citation type="submission" date="2021-02" db="EMBL/GenBank/DDBJ databases">
        <authorList>
            <person name="Nowell W R."/>
        </authorList>
    </citation>
    <scope>NUCLEOTIDE SEQUENCE</scope>
</reference>
<feature type="signal peptide" evidence="2">
    <location>
        <begin position="1"/>
        <end position="21"/>
    </location>
</feature>
<feature type="chain" id="PRO_5032839709" evidence="2">
    <location>
        <begin position="22"/>
        <end position="283"/>
    </location>
</feature>
<keyword evidence="1" id="KW-1133">Transmembrane helix</keyword>
<evidence type="ECO:0000256" key="2">
    <source>
        <dbReference type="SAM" id="SignalP"/>
    </source>
</evidence>
<feature type="transmembrane region" description="Helical" evidence="1">
    <location>
        <begin position="261"/>
        <end position="282"/>
    </location>
</feature>
<accession>A0A813Z355</accession>
<evidence type="ECO:0000256" key="1">
    <source>
        <dbReference type="SAM" id="Phobius"/>
    </source>
</evidence>
<keyword evidence="4" id="KW-1185">Reference proteome</keyword>
<organism evidence="3 4">
    <name type="scientific">Rotaria sordida</name>
    <dbReference type="NCBI Taxonomy" id="392033"/>
    <lineage>
        <taxon>Eukaryota</taxon>
        <taxon>Metazoa</taxon>
        <taxon>Spiralia</taxon>
        <taxon>Gnathifera</taxon>
        <taxon>Rotifera</taxon>
        <taxon>Eurotatoria</taxon>
        <taxon>Bdelloidea</taxon>
        <taxon>Philodinida</taxon>
        <taxon>Philodinidae</taxon>
        <taxon>Rotaria</taxon>
    </lineage>
</organism>
<gene>
    <name evidence="3" type="ORF">JXQ802_LOCUS8784</name>
</gene>